<keyword evidence="9 11" id="KW-0520">NAD</keyword>
<dbReference type="OrthoDB" id="9791970at2"/>
<dbReference type="EMBL" id="FUZU01000001">
    <property type="protein sequence ID" value="SKC44269.1"/>
    <property type="molecule type" value="Genomic_DNA"/>
</dbReference>
<evidence type="ECO:0000256" key="4">
    <source>
        <dbReference type="ARBA" id="ARBA00022475"/>
    </source>
</evidence>
<evidence type="ECO:0000313" key="13">
    <source>
        <dbReference type="EMBL" id="SKC44269.1"/>
    </source>
</evidence>
<evidence type="ECO:0000256" key="11">
    <source>
        <dbReference type="HAMAP-Rule" id="MF_01394"/>
    </source>
</evidence>
<evidence type="ECO:0000256" key="3">
    <source>
        <dbReference type="ARBA" id="ARBA00022448"/>
    </source>
</evidence>
<dbReference type="GO" id="GO:0005886">
    <property type="term" value="C:plasma membrane"/>
    <property type="evidence" value="ECO:0007669"/>
    <property type="project" value="UniProtKB-SubCell"/>
</dbReference>
<comment type="subcellular location">
    <subcellularLocation>
        <location evidence="11 12">Cell membrane</location>
        <topology evidence="11 12">Multi-pass membrane protein</topology>
    </subcellularLocation>
    <subcellularLocation>
        <location evidence="1">Membrane</location>
        <topology evidence="1">Multi-pass membrane protein</topology>
    </subcellularLocation>
</comment>
<evidence type="ECO:0000256" key="2">
    <source>
        <dbReference type="ARBA" id="ARBA00008472"/>
    </source>
</evidence>
<evidence type="ECO:0000256" key="10">
    <source>
        <dbReference type="ARBA" id="ARBA00023136"/>
    </source>
</evidence>
<evidence type="ECO:0000256" key="8">
    <source>
        <dbReference type="ARBA" id="ARBA00022989"/>
    </source>
</evidence>
<feature type="transmembrane region" description="Helical" evidence="11">
    <location>
        <begin position="64"/>
        <end position="85"/>
    </location>
</feature>
<keyword evidence="7 11" id="KW-1278">Translocase</keyword>
<comment type="similarity">
    <text evidence="2 11 12">Belongs to the complex I subunit 3 family.</text>
</comment>
<dbReference type="Pfam" id="PF00507">
    <property type="entry name" value="Oxidored_q4"/>
    <property type="match status" value="1"/>
</dbReference>
<evidence type="ECO:0000313" key="14">
    <source>
        <dbReference type="Proteomes" id="UP000190961"/>
    </source>
</evidence>
<comment type="function">
    <text evidence="11">NDH-1 shuttles electrons from NADH, via FMN and iron-sulfur (Fe-S) centers, to quinones in the respiratory chain. The immediate electron acceptor for the enzyme in this species is believed to be a menaquinone. Couples the redox reaction to proton translocation (for every two electrons transferred, four hydrogen ions are translocated across the cytoplasmic membrane), and thus conserves the redox energy in a proton gradient.</text>
</comment>
<dbReference type="GO" id="GO:0048038">
    <property type="term" value="F:quinone binding"/>
    <property type="evidence" value="ECO:0007669"/>
    <property type="project" value="UniProtKB-KW"/>
</dbReference>
<evidence type="ECO:0000256" key="9">
    <source>
        <dbReference type="ARBA" id="ARBA00023027"/>
    </source>
</evidence>
<evidence type="ECO:0000256" key="6">
    <source>
        <dbReference type="ARBA" id="ARBA00022719"/>
    </source>
</evidence>
<evidence type="ECO:0000256" key="12">
    <source>
        <dbReference type="RuleBase" id="RU003639"/>
    </source>
</evidence>
<protein>
    <recommendedName>
        <fullName evidence="11">NADH-quinone oxidoreductase subunit A</fullName>
        <ecNumber evidence="11">7.1.1.-</ecNumber>
    </recommendedName>
    <alternativeName>
        <fullName evidence="11">NADH dehydrogenase I subunit A</fullName>
    </alternativeName>
    <alternativeName>
        <fullName evidence="11">NDH-1 subunit A</fullName>
    </alternativeName>
    <alternativeName>
        <fullName evidence="11">NUO1</fullName>
    </alternativeName>
</protein>
<dbReference type="PANTHER" id="PTHR11058:SF22">
    <property type="entry name" value="NADH-QUINONE OXIDOREDUCTASE SUBUNIT A"/>
    <property type="match status" value="1"/>
</dbReference>
<keyword evidence="8 11" id="KW-1133">Transmembrane helix</keyword>
<dbReference type="PANTHER" id="PTHR11058">
    <property type="entry name" value="NADH-UBIQUINONE OXIDOREDUCTASE CHAIN 3"/>
    <property type="match status" value="1"/>
</dbReference>
<gene>
    <name evidence="11" type="primary">nuoA</name>
    <name evidence="13" type="ORF">SAMN05660236_0551</name>
</gene>
<dbReference type="InterPro" id="IPR023043">
    <property type="entry name" value="NAD(P)H_OxRDtase_bac/plastid"/>
</dbReference>
<dbReference type="HAMAP" id="MF_01394">
    <property type="entry name" value="NDH1_NuoA"/>
    <property type="match status" value="1"/>
</dbReference>
<feature type="transmembrane region" description="Helical" evidence="11">
    <location>
        <begin position="12"/>
        <end position="33"/>
    </location>
</feature>
<feature type="transmembrane region" description="Helical" evidence="11">
    <location>
        <begin position="91"/>
        <end position="114"/>
    </location>
</feature>
<name>A0A1T5IYK2_9BACT</name>
<sequence length="123" mass="13928">MENSDLAQYLPIGLMFLFAMGFIVVTMIATHALGPKRKSAVKLDTFECGIEAKGNARVPFNIKYFLVAILFVLFDVEVIFMYPWAVNFKELGVTGFIEMVTFIALLLVGFFYLIKKGALKWED</sequence>
<dbReference type="EC" id="7.1.1.-" evidence="11"/>
<evidence type="ECO:0000256" key="5">
    <source>
        <dbReference type="ARBA" id="ARBA00022692"/>
    </source>
</evidence>
<dbReference type="Gene3D" id="1.20.58.1610">
    <property type="entry name" value="NADH:ubiquinone/plastoquinone oxidoreductase, chain 3"/>
    <property type="match status" value="1"/>
</dbReference>
<proteinExistence type="inferred from homology"/>
<dbReference type="InterPro" id="IPR000440">
    <property type="entry name" value="NADH_UbQ/plastoQ_OxRdtase_su3"/>
</dbReference>
<dbReference type="GO" id="GO:0050136">
    <property type="term" value="F:NADH dehydrogenase (quinone) (non-electrogenic) activity"/>
    <property type="evidence" value="ECO:0007669"/>
    <property type="project" value="UniProtKB-UniRule"/>
</dbReference>
<accession>A0A1T5IYK2</accession>
<reference evidence="13 14" key="1">
    <citation type="submission" date="2017-02" db="EMBL/GenBank/DDBJ databases">
        <authorList>
            <person name="Peterson S.W."/>
        </authorList>
    </citation>
    <scope>NUCLEOTIDE SEQUENCE [LARGE SCALE GENOMIC DNA]</scope>
    <source>
        <strain evidence="13 14">DSM 25262</strain>
    </source>
</reference>
<dbReference type="RefSeq" id="WP_079685168.1">
    <property type="nucleotide sequence ID" value="NZ_FUZU01000001.1"/>
</dbReference>
<dbReference type="AlphaFoldDB" id="A0A1T5IYK2"/>
<keyword evidence="4 11" id="KW-1003">Cell membrane</keyword>
<comment type="subunit">
    <text evidence="11">NDH-1 is composed of 14 different subunits. Subunits NuoA, H, J, K, L, M, N constitute the membrane sector of the complex.</text>
</comment>
<keyword evidence="10 11" id="KW-0472">Membrane</keyword>
<keyword evidence="14" id="KW-1185">Reference proteome</keyword>
<organism evidence="13 14">
    <name type="scientific">Ohtaekwangia koreensis</name>
    <dbReference type="NCBI Taxonomy" id="688867"/>
    <lineage>
        <taxon>Bacteria</taxon>
        <taxon>Pseudomonadati</taxon>
        <taxon>Bacteroidota</taxon>
        <taxon>Cytophagia</taxon>
        <taxon>Cytophagales</taxon>
        <taxon>Fulvivirgaceae</taxon>
        <taxon>Ohtaekwangia</taxon>
    </lineage>
</organism>
<dbReference type="Proteomes" id="UP000190961">
    <property type="component" value="Unassembled WGS sequence"/>
</dbReference>
<keyword evidence="5 11" id="KW-0812">Transmembrane</keyword>
<keyword evidence="3 11" id="KW-0813">Transport</keyword>
<dbReference type="STRING" id="688867.SAMN05660236_0551"/>
<dbReference type="GO" id="GO:0030964">
    <property type="term" value="C:NADH dehydrogenase complex"/>
    <property type="evidence" value="ECO:0007669"/>
    <property type="project" value="TreeGrafter"/>
</dbReference>
<dbReference type="GO" id="GO:0008137">
    <property type="term" value="F:NADH dehydrogenase (ubiquinone) activity"/>
    <property type="evidence" value="ECO:0007669"/>
    <property type="project" value="InterPro"/>
</dbReference>
<comment type="catalytic activity">
    <reaction evidence="11 12">
        <text>a quinone + NADH + 5 H(+)(in) = a quinol + NAD(+) + 4 H(+)(out)</text>
        <dbReference type="Rhea" id="RHEA:57888"/>
        <dbReference type="ChEBI" id="CHEBI:15378"/>
        <dbReference type="ChEBI" id="CHEBI:24646"/>
        <dbReference type="ChEBI" id="CHEBI:57540"/>
        <dbReference type="ChEBI" id="CHEBI:57945"/>
        <dbReference type="ChEBI" id="CHEBI:132124"/>
    </reaction>
</comment>
<evidence type="ECO:0000256" key="1">
    <source>
        <dbReference type="ARBA" id="ARBA00004141"/>
    </source>
</evidence>
<dbReference type="InterPro" id="IPR038430">
    <property type="entry name" value="NDAH_ubi_oxred_su3_sf"/>
</dbReference>
<keyword evidence="6 11" id="KW-0874">Quinone</keyword>
<evidence type="ECO:0000256" key="7">
    <source>
        <dbReference type="ARBA" id="ARBA00022967"/>
    </source>
</evidence>